<organism evidence="1 2">
    <name type="scientific">Streptomyces cuspidosporus</name>
    <dbReference type="NCBI Taxonomy" id="66882"/>
    <lineage>
        <taxon>Bacteria</taxon>
        <taxon>Bacillati</taxon>
        <taxon>Actinomycetota</taxon>
        <taxon>Actinomycetes</taxon>
        <taxon>Kitasatosporales</taxon>
        <taxon>Streptomycetaceae</taxon>
        <taxon>Streptomyces</taxon>
    </lineage>
</organism>
<gene>
    <name evidence="1" type="ORF">GCM10010246_84210</name>
</gene>
<evidence type="ECO:0000313" key="1">
    <source>
        <dbReference type="EMBL" id="GAA2376504.1"/>
    </source>
</evidence>
<accession>A0ABN3HDA5</accession>
<name>A0ABN3HDA5_9ACTN</name>
<evidence type="ECO:0000313" key="2">
    <source>
        <dbReference type="Proteomes" id="UP001500253"/>
    </source>
</evidence>
<keyword evidence="2" id="KW-1185">Reference proteome</keyword>
<sequence length="47" mass="5425">MDVIVMVERGTSTRLAREHRYRELAAEALLPERVAFAVRAVREVWNG</sequence>
<protein>
    <submittedName>
        <fullName evidence="1">Uncharacterized protein</fullName>
    </submittedName>
</protein>
<proteinExistence type="predicted"/>
<comment type="caution">
    <text evidence="1">The sequence shown here is derived from an EMBL/GenBank/DDBJ whole genome shotgun (WGS) entry which is preliminary data.</text>
</comment>
<dbReference type="Proteomes" id="UP001500253">
    <property type="component" value="Unassembled WGS sequence"/>
</dbReference>
<reference evidence="1 2" key="1">
    <citation type="journal article" date="2019" name="Int. J. Syst. Evol. Microbiol.">
        <title>The Global Catalogue of Microorganisms (GCM) 10K type strain sequencing project: providing services to taxonomists for standard genome sequencing and annotation.</title>
        <authorList>
            <consortium name="The Broad Institute Genomics Platform"/>
            <consortium name="The Broad Institute Genome Sequencing Center for Infectious Disease"/>
            <person name="Wu L."/>
            <person name="Ma J."/>
        </authorList>
    </citation>
    <scope>NUCLEOTIDE SEQUENCE [LARGE SCALE GENOMIC DNA]</scope>
    <source>
        <strain evidence="1 2">JCM 4316</strain>
    </source>
</reference>
<dbReference type="EMBL" id="BAAASD010000094">
    <property type="protein sequence ID" value="GAA2376504.1"/>
    <property type="molecule type" value="Genomic_DNA"/>
</dbReference>
<dbReference type="RefSeq" id="WP_346179529.1">
    <property type="nucleotide sequence ID" value="NZ_BAAASD010000094.1"/>
</dbReference>